<sequence length="68" mass="7695">MAEDIQHRICSKNSNMNMDFTAEIYNEALIMIEDLCLQLANKVINQLGTPSPNRSAAASFDVELHREQ</sequence>
<gene>
    <name evidence="1" type="ORF">NOO_LOCUS13890</name>
</gene>
<protein>
    <submittedName>
        <fullName evidence="1 3">Uncharacterized protein</fullName>
    </submittedName>
</protein>
<dbReference type="EMBL" id="UYRW01020553">
    <property type="protein sequence ID" value="VDN06837.1"/>
    <property type="molecule type" value="Genomic_DNA"/>
</dbReference>
<reference evidence="1 2" key="2">
    <citation type="submission" date="2018-08" db="EMBL/GenBank/DDBJ databases">
        <authorList>
            <person name="Laetsch R D."/>
            <person name="Stevens L."/>
            <person name="Kumar S."/>
            <person name="Blaxter L. M."/>
        </authorList>
    </citation>
    <scope>NUCLEOTIDE SEQUENCE [LARGE SCALE GENOMIC DNA]</scope>
</reference>
<proteinExistence type="predicted"/>
<keyword evidence="2" id="KW-1185">Reference proteome</keyword>
<dbReference type="Proteomes" id="UP000271087">
    <property type="component" value="Unassembled WGS sequence"/>
</dbReference>
<accession>A0A182F0C7</accession>
<evidence type="ECO:0000313" key="2">
    <source>
        <dbReference type="Proteomes" id="UP000271087"/>
    </source>
</evidence>
<organism evidence="3">
    <name type="scientific">Onchocerca ochengi</name>
    <name type="common">Filarial nematode worm</name>
    <dbReference type="NCBI Taxonomy" id="42157"/>
    <lineage>
        <taxon>Eukaryota</taxon>
        <taxon>Metazoa</taxon>
        <taxon>Ecdysozoa</taxon>
        <taxon>Nematoda</taxon>
        <taxon>Chromadorea</taxon>
        <taxon>Rhabditida</taxon>
        <taxon>Spirurina</taxon>
        <taxon>Spiruromorpha</taxon>
        <taxon>Filarioidea</taxon>
        <taxon>Onchocercidae</taxon>
        <taxon>Onchocerca</taxon>
    </lineage>
</organism>
<dbReference type="AlphaFoldDB" id="A0A182F0C7"/>
<evidence type="ECO:0000313" key="3">
    <source>
        <dbReference type="WBParaSite" id="nOo.2.0.1.t13890-RA"/>
    </source>
</evidence>
<name>A0A182F0C7_ONCOC</name>
<reference evidence="3" key="1">
    <citation type="submission" date="2016-06" db="UniProtKB">
        <authorList>
            <consortium name="WormBaseParasite"/>
        </authorList>
    </citation>
    <scope>IDENTIFICATION</scope>
</reference>
<dbReference type="WBParaSite" id="nOo.2.0.1.t13890-RA">
    <property type="protein sequence ID" value="nOo.2.0.1.t13890-RA"/>
    <property type="gene ID" value="nOo.2.0.1.g13890"/>
</dbReference>
<evidence type="ECO:0000313" key="1">
    <source>
        <dbReference type="EMBL" id="VDN06837.1"/>
    </source>
</evidence>
<dbReference type="OrthoDB" id="272985at2759"/>